<proteinExistence type="predicted"/>
<evidence type="ECO:0000256" key="2">
    <source>
        <dbReference type="SAM" id="MobiDB-lite"/>
    </source>
</evidence>
<dbReference type="InterPro" id="IPR001012">
    <property type="entry name" value="UBX_dom"/>
</dbReference>
<feature type="coiled-coil region" evidence="1">
    <location>
        <begin position="178"/>
        <end position="229"/>
    </location>
</feature>
<feature type="compositionally biased region" description="Polar residues" evidence="2">
    <location>
        <begin position="50"/>
        <end position="72"/>
    </location>
</feature>
<dbReference type="InterPro" id="IPR029071">
    <property type="entry name" value="Ubiquitin-like_domsf"/>
</dbReference>
<gene>
    <name evidence="4" type="ORF">HAKA00212_LOCUS16451</name>
</gene>
<dbReference type="EMBL" id="HBIU01035770">
    <property type="protein sequence ID" value="CAE0637674.1"/>
    <property type="molecule type" value="Transcribed_RNA"/>
</dbReference>
<dbReference type="GO" id="GO:0005783">
    <property type="term" value="C:endoplasmic reticulum"/>
    <property type="evidence" value="ECO:0007669"/>
    <property type="project" value="TreeGrafter"/>
</dbReference>
<feature type="domain" description="UBX" evidence="3">
    <location>
        <begin position="237"/>
        <end position="316"/>
    </location>
</feature>
<dbReference type="InterPro" id="IPR050730">
    <property type="entry name" value="UBX_domain-protein"/>
</dbReference>
<keyword evidence="1" id="KW-0175">Coiled coil</keyword>
<dbReference type="SMART" id="SM00166">
    <property type="entry name" value="UBX"/>
    <property type="match status" value="1"/>
</dbReference>
<dbReference type="Gene3D" id="3.10.20.90">
    <property type="entry name" value="Phosphatidylinositol 3-kinase Catalytic Subunit, Chain A, domain 1"/>
    <property type="match status" value="1"/>
</dbReference>
<dbReference type="GO" id="GO:0036503">
    <property type="term" value="P:ERAD pathway"/>
    <property type="evidence" value="ECO:0007669"/>
    <property type="project" value="TreeGrafter"/>
</dbReference>
<name>A0A7S4D9Z1_HETAK</name>
<feature type="region of interest" description="Disordered" evidence="2">
    <location>
        <begin position="50"/>
        <end position="83"/>
    </location>
</feature>
<reference evidence="4" key="1">
    <citation type="submission" date="2021-01" db="EMBL/GenBank/DDBJ databases">
        <authorList>
            <person name="Corre E."/>
            <person name="Pelletier E."/>
            <person name="Niang G."/>
            <person name="Scheremetjew M."/>
            <person name="Finn R."/>
            <person name="Kale V."/>
            <person name="Holt S."/>
            <person name="Cochrane G."/>
            <person name="Meng A."/>
            <person name="Brown T."/>
            <person name="Cohen L."/>
        </authorList>
    </citation>
    <scope>NUCLEOTIDE SEQUENCE</scope>
    <source>
        <strain evidence="4">CCMP3107</strain>
    </source>
</reference>
<dbReference type="AlphaFoldDB" id="A0A7S4D9Z1"/>
<evidence type="ECO:0000313" key="4">
    <source>
        <dbReference type="EMBL" id="CAE0637674.1"/>
    </source>
</evidence>
<dbReference type="PANTHER" id="PTHR23322:SF1">
    <property type="entry name" value="FAS-ASSOCIATED FACTOR 2"/>
    <property type="match status" value="1"/>
</dbReference>
<dbReference type="PROSITE" id="PS50033">
    <property type="entry name" value="UBX"/>
    <property type="match status" value="1"/>
</dbReference>
<protein>
    <recommendedName>
        <fullName evidence="3">UBX domain-containing protein</fullName>
    </recommendedName>
</protein>
<organism evidence="4">
    <name type="scientific">Heterosigma akashiwo</name>
    <name type="common">Chromophytic alga</name>
    <name type="synonym">Heterosigma carterae</name>
    <dbReference type="NCBI Taxonomy" id="2829"/>
    <lineage>
        <taxon>Eukaryota</taxon>
        <taxon>Sar</taxon>
        <taxon>Stramenopiles</taxon>
        <taxon>Ochrophyta</taxon>
        <taxon>Raphidophyceae</taxon>
        <taxon>Chattonellales</taxon>
        <taxon>Chattonellaceae</taxon>
        <taxon>Heterosigma</taxon>
    </lineage>
</organism>
<dbReference type="PANTHER" id="PTHR23322">
    <property type="entry name" value="FAS-ASSOCIATED PROTEIN"/>
    <property type="match status" value="1"/>
</dbReference>
<dbReference type="GO" id="GO:0043130">
    <property type="term" value="F:ubiquitin binding"/>
    <property type="evidence" value="ECO:0007669"/>
    <property type="project" value="TreeGrafter"/>
</dbReference>
<accession>A0A7S4D9Z1</accession>
<evidence type="ECO:0000259" key="3">
    <source>
        <dbReference type="PROSITE" id="PS50033"/>
    </source>
</evidence>
<evidence type="ECO:0000256" key="1">
    <source>
        <dbReference type="SAM" id="Coils"/>
    </source>
</evidence>
<dbReference type="SUPFAM" id="SSF54236">
    <property type="entry name" value="Ubiquitin-like"/>
    <property type="match status" value="1"/>
</dbReference>
<sequence length="321" mass="36333">MKVREGDIVTAARVDAKYLSHPLVQQGRRIKVVSPAEGYVTAYSRNNQPFLKTTSGSTFQPGQRRSSNSLPDQGSLPLQHGMSQASNEALAMYSAINGQSTAQAQVARVLKMISSTASQGFINTEEKAELKARLIQGESVQVIENTLQQKIQHAQHQQASAPLASFTAERMAQDDEYLEALRQDRLKAEQRKKAEAERQLELEKQQIEKERAERLASEYKKRIGVLRARFANETHLSSPDCKRVRIVMPSGKKVQRQFHASDTVQDLHDFVEVWFFDNQETVKDFELVTSFPRVVLDQYRQTLEQQGFGPSTILYVHDLMA</sequence>
<dbReference type="Pfam" id="PF00789">
    <property type="entry name" value="UBX"/>
    <property type="match status" value="1"/>
</dbReference>